<dbReference type="SUPFAM" id="SSF51735">
    <property type="entry name" value="NAD(P)-binding Rossmann-fold domains"/>
    <property type="match status" value="1"/>
</dbReference>
<keyword evidence="2 5" id="KW-0479">Metal-binding</keyword>
<protein>
    <submittedName>
        <fullName evidence="8">Threonine dehydrogenase or related Zn-dependent dehydrogenase</fullName>
    </submittedName>
</protein>
<dbReference type="GO" id="GO:0008270">
    <property type="term" value="F:zinc ion binding"/>
    <property type="evidence" value="ECO:0007669"/>
    <property type="project" value="InterPro"/>
</dbReference>
<evidence type="ECO:0000259" key="7">
    <source>
        <dbReference type="Pfam" id="PF08240"/>
    </source>
</evidence>
<dbReference type="SUPFAM" id="SSF50129">
    <property type="entry name" value="GroES-like"/>
    <property type="match status" value="1"/>
</dbReference>
<evidence type="ECO:0000256" key="1">
    <source>
        <dbReference type="ARBA" id="ARBA00001947"/>
    </source>
</evidence>
<evidence type="ECO:0000313" key="9">
    <source>
        <dbReference type="Proteomes" id="UP000240424"/>
    </source>
</evidence>
<evidence type="ECO:0000259" key="6">
    <source>
        <dbReference type="Pfam" id="PF00107"/>
    </source>
</evidence>
<comment type="similarity">
    <text evidence="5">Belongs to the zinc-containing alcohol dehydrogenase family.</text>
</comment>
<dbReference type="PANTHER" id="PTHR43401:SF2">
    <property type="entry name" value="L-THREONINE 3-DEHYDROGENASE"/>
    <property type="match status" value="1"/>
</dbReference>
<keyword evidence="3 5" id="KW-0862">Zinc</keyword>
<dbReference type="Pfam" id="PF08240">
    <property type="entry name" value="ADH_N"/>
    <property type="match status" value="1"/>
</dbReference>
<dbReference type="InterPro" id="IPR013149">
    <property type="entry name" value="ADH-like_C"/>
</dbReference>
<dbReference type="AlphaFoldDB" id="A0A2U3P2T0"/>
<accession>A0A2U3P2T0</accession>
<dbReference type="PANTHER" id="PTHR43401">
    <property type="entry name" value="L-THREONINE 3-DEHYDROGENASE"/>
    <property type="match status" value="1"/>
</dbReference>
<dbReference type="PROSITE" id="PS00059">
    <property type="entry name" value="ADH_ZINC"/>
    <property type="match status" value="1"/>
</dbReference>
<name>A0A2U3P2T0_9MYCO</name>
<dbReference type="InterPro" id="IPR050129">
    <property type="entry name" value="Zn_alcohol_dh"/>
</dbReference>
<dbReference type="InterPro" id="IPR011032">
    <property type="entry name" value="GroES-like_sf"/>
</dbReference>
<sequence>MRAALLTDDHVFEVVEIADPDPQPDELVLRVRACGICGSDLKAHTFLPAGSVLGHEFTGEVVAVGSAVRDSWREGQHVASLPLIACGQCRWCLADEPAHCERVDLLGVGASPGAFAEYVRVGAAQTVALDADIGQLGALVEPLAVGLHTAAMGGVKAGDNVLVIGGGNVGLAVTVWAHRLGARQVVVSDPVAARREGAASFGATGSHDPDNDPPPRDFDVVFECVGAPGLVQTAIDAAVTRGRVVIAGVCVSADSILPVTALVKEVEMRFAMYYRGDEFAAAARLLESGGINADAFVSGQVTLDGITDAFSRLLTQAGDRKILVVP</sequence>
<feature type="domain" description="Alcohol dehydrogenase-like N-terminal" evidence="7">
    <location>
        <begin position="23"/>
        <end position="129"/>
    </location>
</feature>
<evidence type="ECO:0000256" key="2">
    <source>
        <dbReference type="ARBA" id="ARBA00022723"/>
    </source>
</evidence>
<dbReference type="EMBL" id="FUEZ01000003">
    <property type="protein sequence ID" value="SPM38054.1"/>
    <property type="molecule type" value="Genomic_DNA"/>
</dbReference>
<dbReference type="Proteomes" id="UP000240424">
    <property type="component" value="Unassembled WGS sequence"/>
</dbReference>
<dbReference type="Gene3D" id="3.40.50.720">
    <property type="entry name" value="NAD(P)-binding Rossmann-like Domain"/>
    <property type="match status" value="1"/>
</dbReference>
<dbReference type="InterPro" id="IPR002328">
    <property type="entry name" value="ADH_Zn_CS"/>
</dbReference>
<feature type="domain" description="Alcohol dehydrogenase-like C-terminal" evidence="6">
    <location>
        <begin position="169"/>
        <end position="287"/>
    </location>
</feature>
<comment type="cofactor">
    <cofactor evidence="1 5">
        <name>Zn(2+)</name>
        <dbReference type="ChEBI" id="CHEBI:29105"/>
    </cofactor>
</comment>
<dbReference type="GO" id="GO:0016491">
    <property type="term" value="F:oxidoreductase activity"/>
    <property type="evidence" value="ECO:0007669"/>
    <property type="project" value="UniProtKB-KW"/>
</dbReference>
<keyword evidence="9" id="KW-1185">Reference proteome</keyword>
<gene>
    <name evidence="8" type="ORF">MNAB215_229</name>
</gene>
<dbReference type="RefSeq" id="WP_077077087.1">
    <property type="nucleotide sequence ID" value="NZ_FUEZ01000003.1"/>
</dbReference>
<evidence type="ECO:0000256" key="5">
    <source>
        <dbReference type="RuleBase" id="RU361277"/>
    </source>
</evidence>
<evidence type="ECO:0000256" key="3">
    <source>
        <dbReference type="ARBA" id="ARBA00022833"/>
    </source>
</evidence>
<dbReference type="STRING" id="1841861.GCA_900157365_04431"/>
<dbReference type="InterPro" id="IPR036291">
    <property type="entry name" value="NAD(P)-bd_dom_sf"/>
</dbReference>
<organism evidence="8 9">
    <name type="scientific">Mycobacterium numidiamassiliense</name>
    <dbReference type="NCBI Taxonomy" id="1841861"/>
    <lineage>
        <taxon>Bacteria</taxon>
        <taxon>Bacillati</taxon>
        <taxon>Actinomycetota</taxon>
        <taxon>Actinomycetes</taxon>
        <taxon>Mycobacteriales</taxon>
        <taxon>Mycobacteriaceae</taxon>
        <taxon>Mycobacterium</taxon>
    </lineage>
</organism>
<keyword evidence="4" id="KW-0560">Oxidoreductase</keyword>
<evidence type="ECO:0000256" key="4">
    <source>
        <dbReference type="ARBA" id="ARBA00023002"/>
    </source>
</evidence>
<proteinExistence type="inferred from homology"/>
<dbReference type="Gene3D" id="3.90.180.10">
    <property type="entry name" value="Medium-chain alcohol dehydrogenases, catalytic domain"/>
    <property type="match status" value="1"/>
</dbReference>
<evidence type="ECO:0000313" key="8">
    <source>
        <dbReference type="EMBL" id="SPM38054.1"/>
    </source>
</evidence>
<dbReference type="Pfam" id="PF00107">
    <property type="entry name" value="ADH_zinc_N"/>
    <property type="match status" value="1"/>
</dbReference>
<reference evidence="8 9" key="1">
    <citation type="submission" date="2017-01" db="EMBL/GenBank/DDBJ databases">
        <authorList>
            <consortium name="Urmite Genomes"/>
        </authorList>
    </citation>
    <scope>NUCLEOTIDE SEQUENCE [LARGE SCALE GENOMIC DNA]</scope>
    <source>
        <strain evidence="8 9">AB215</strain>
    </source>
</reference>
<dbReference type="OrthoDB" id="9797931at2"/>
<dbReference type="InterPro" id="IPR013154">
    <property type="entry name" value="ADH-like_N"/>
</dbReference>